<dbReference type="Proteomes" id="UP000799777">
    <property type="component" value="Unassembled WGS sequence"/>
</dbReference>
<comment type="caution">
    <text evidence="1">The sequence shown here is derived from an EMBL/GenBank/DDBJ whole genome shotgun (WGS) entry which is preliminary data.</text>
</comment>
<name>A0A9P4LK99_9PLEO</name>
<evidence type="ECO:0000313" key="2">
    <source>
        <dbReference type="Proteomes" id="UP000799777"/>
    </source>
</evidence>
<accession>A0A9P4LK99</accession>
<dbReference type="EMBL" id="ML978236">
    <property type="protein sequence ID" value="KAF2026834.1"/>
    <property type="molecule type" value="Genomic_DNA"/>
</dbReference>
<keyword evidence="2" id="KW-1185">Reference proteome</keyword>
<dbReference type="OrthoDB" id="341259at2759"/>
<evidence type="ECO:0000313" key="1">
    <source>
        <dbReference type="EMBL" id="KAF2026834.1"/>
    </source>
</evidence>
<dbReference type="AlphaFoldDB" id="A0A9P4LK99"/>
<gene>
    <name evidence="1" type="ORF">EK21DRAFT_92081</name>
</gene>
<sequence length="360" mass="40350">MPILHLPRELFNRIIHDLVGSARLTSTLPMRHVCGESRQVASEKICLTVLVMFNDSILEDMLKRISRLGFTSIFARPEHAKLFDLHGGAQSLKSNALTPLLQRAIPAAAAAIGRIQIVHEITSGPADPYKASCELFPSALAASVAYSQNKVLALMLLWKQKKVKEKPETASWKETRAAARAIGQALRVTIRMHETKVANVIFTFFSDNEPYRRLMALWCGEQLCRDCMRYGNAYLMYGAFAYEHAGNYDPSNLDRGQKFTASTTDFEFLLEYGHKNSLNILIKDTLLDPGADMVKTALDKCSRDVARILLENGANPNAPLKGLKGRTVLWHVASRSISKTSNFYYSMAPIRIMKTRTSRR</sequence>
<protein>
    <submittedName>
        <fullName evidence="1">Uncharacterized protein</fullName>
    </submittedName>
</protein>
<organism evidence="1 2">
    <name type="scientific">Setomelanomma holmii</name>
    <dbReference type="NCBI Taxonomy" id="210430"/>
    <lineage>
        <taxon>Eukaryota</taxon>
        <taxon>Fungi</taxon>
        <taxon>Dikarya</taxon>
        <taxon>Ascomycota</taxon>
        <taxon>Pezizomycotina</taxon>
        <taxon>Dothideomycetes</taxon>
        <taxon>Pleosporomycetidae</taxon>
        <taxon>Pleosporales</taxon>
        <taxon>Pleosporineae</taxon>
        <taxon>Phaeosphaeriaceae</taxon>
        <taxon>Setomelanomma</taxon>
    </lineage>
</organism>
<proteinExistence type="predicted"/>
<reference evidence="1" key="1">
    <citation type="journal article" date="2020" name="Stud. Mycol.">
        <title>101 Dothideomycetes genomes: a test case for predicting lifestyles and emergence of pathogens.</title>
        <authorList>
            <person name="Haridas S."/>
            <person name="Albert R."/>
            <person name="Binder M."/>
            <person name="Bloem J."/>
            <person name="Labutti K."/>
            <person name="Salamov A."/>
            <person name="Andreopoulos B."/>
            <person name="Baker S."/>
            <person name="Barry K."/>
            <person name="Bills G."/>
            <person name="Bluhm B."/>
            <person name="Cannon C."/>
            <person name="Castanera R."/>
            <person name="Culley D."/>
            <person name="Daum C."/>
            <person name="Ezra D."/>
            <person name="Gonzalez J."/>
            <person name="Henrissat B."/>
            <person name="Kuo A."/>
            <person name="Liang C."/>
            <person name="Lipzen A."/>
            <person name="Lutzoni F."/>
            <person name="Magnuson J."/>
            <person name="Mondo S."/>
            <person name="Nolan M."/>
            <person name="Ohm R."/>
            <person name="Pangilinan J."/>
            <person name="Park H.-J."/>
            <person name="Ramirez L."/>
            <person name="Alfaro M."/>
            <person name="Sun H."/>
            <person name="Tritt A."/>
            <person name="Yoshinaga Y."/>
            <person name="Zwiers L.-H."/>
            <person name="Turgeon B."/>
            <person name="Goodwin S."/>
            <person name="Spatafora J."/>
            <person name="Crous P."/>
            <person name="Grigoriev I."/>
        </authorList>
    </citation>
    <scope>NUCLEOTIDE SEQUENCE</scope>
    <source>
        <strain evidence="1">CBS 110217</strain>
    </source>
</reference>